<protein>
    <submittedName>
        <fullName evidence="2">Uncharacterized protein</fullName>
    </submittedName>
</protein>
<reference evidence="2" key="1">
    <citation type="submission" date="2017-05" db="UniProtKB">
        <authorList>
            <consortium name="EnsemblMetazoa"/>
        </authorList>
    </citation>
    <scope>IDENTIFICATION</scope>
</reference>
<dbReference type="InParanoid" id="A0A1X7TSP7"/>
<dbReference type="AlphaFoldDB" id="A0A1X7TSP7"/>
<feature type="compositionally biased region" description="Basic and acidic residues" evidence="1">
    <location>
        <begin position="119"/>
        <end position="135"/>
    </location>
</feature>
<sequence>MMTDLLQVLDNLEHITTTNLVLVIAKHLVLIEIAKLLHITTANLLLTMMADLVQVTARLLQVHIMMVKLLQIHTAKSDAASSYHGSKPYYDSKKASSGSYHDSRIHHESKSSSSYCDSETCHHDTSSYRDSKSSNFRDSEIHHHHETIAHIVIVKAQTHTVTAEKLQVHHTMTAKEQPHITRVKHLHILIQKHLQGHIMKAKELLAHQLVIVQAIDRINGTQSTMKTELVEDLITMIKE</sequence>
<feature type="compositionally biased region" description="Basic and acidic residues" evidence="1">
    <location>
        <begin position="101"/>
        <end position="110"/>
    </location>
</feature>
<dbReference type="EnsemblMetazoa" id="Aqu2.1.17989_001">
    <property type="protein sequence ID" value="Aqu2.1.17989_001"/>
    <property type="gene ID" value="Aqu2.1.17989"/>
</dbReference>
<name>A0A1X7TSP7_AMPQE</name>
<organism evidence="2">
    <name type="scientific">Amphimedon queenslandica</name>
    <name type="common">Sponge</name>
    <dbReference type="NCBI Taxonomy" id="400682"/>
    <lineage>
        <taxon>Eukaryota</taxon>
        <taxon>Metazoa</taxon>
        <taxon>Porifera</taxon>
        <taxon>Demospongiae</taxon>
        <taxon>Heteroscleromorpha</taxon>
        <taxon>Haplosclerida</taxon>
        <taxon>Niphatidae</taxon>
        <taxon>Amphimedon</taxon>
    </lineage>
</organism>
<evidence type="ECO:0000313" key="2">
    <source>
        <dbReference type="EnsemblMetazoa" id="Aqu2.1.17989_001"/>
    </source>
</evidence>
<evidence type="ECO:0000256" key="1">
    <source>
        <dbReference type="SAM" id="MobiDB-lite"/>
    </source>
</evidence>
<accession>A0A1X7TSP7</accession>
<feature type="region of interest" description="Disordered" evidence="1">
    <location>
        <begin position="97"/>
        <end position="135"/>
    </location>
</feature>
<proteinExistence type="predicted"/>